<reference evidence="2 3" key="1">
    <citation type="journal article" date="2019" name="Nat. Ecol. Evol.">
        <title>Megaphylogeny resolves global patterns of mushroom evolution.</title>
        <authorList>
            <person name="Varga T."/>
            <person name="Krizsan K."/>
            <person name="Foldi C."/>
            <person name="Dima B."/>
            <person name="Sanchez-Garcia M."/>
            <person name="Sanchez-Ramirez S."/>
            <person name="Szollosi G.J."/>
            <person name="Szarkandi J.G."/>
            <person name="Papp V."/>
            <person name="Albert L."/>
            <person name="Andreopoulos W."/>
            <person name="Angelini C."/>
            <person name="Antonin V."/>
            <person name="Barry K.W."/>
            <person name="Bougher N.L."/>
            <person name="Buchanan P."/>
            <person name="Buyck B."/>
            <person name="Bense V."/>
            <person name="Catcheside P."/>
            <person name="Chovatia M."/>
            <person name="Cooper J."/>
            <person name="Damon W."/>
            <person name="Desjardin D."/>
            <person name="Finy P."/>
            <person name="Geml J."/>
            <person name="Haridas S."/>
            <person name="Hughes K."/>
            <person name="Justo A."/>
            <person name="Karasinski D."/>
            <person name="Kautmanova I."/>
            <person name="Kiss B."/>
            <person name="Kocsube S."/>
            <person name="Kotiranta H."/>
            <person name="LaButti K.M."/>
            <person name="Lechner B.E."/>
            <person name="Liimatainen K."/>
            <person name="Lipzen A."/>
            <person name="Lukacs Z."/>
            <person name="Mihaltcheva S."/>
            <person name="Morgado L.N."/>
            <person name="Niskanen T."/>
            <person name="Noordeloos M.E."/>
            <person name="Ohm R.A."/>
            <person name="Ortiz-Santana B."/>
            <person name="Ovrebo C."/>
            <person name="Racz N."/>
            <person name="Riley R."/>
            <person name="Savchenko A."/>
            <person name="Shiryaev A."/>
            <person name="Soop K."/>
            <person name="Spirin V."/>
            <person name="Szebenyi C."/>
            <person name="Tomsovsky M."/>
            <person name="Tulloss R.E."/>
            <person name="Uehling J."/>
            <person name="Grigoriev I.V."/>
            <person name="Vagvolgyi C."/>
            <person name="Papp T."/>
            <person name="Martin F.M."/>
            <person name="Miettinen O."/>
            <person name="Hibbett D.S."/>
            <person name="Nagy L.G."/>
        </authorList>
    </citation>
    <scope>NUCLEOTIDE SEQUENCE [LARGE SCALE GENOMIC DNA]</scope>
    <source>
        <strain evidence="2 3">FP101781</strain>
    </source>
</reference>
<dbReference type="STRING" id="71717.A0A4Y7SN88"/>
<sequence length="621" mass="66123">MLVTSFSALERTSRQAKQTFLPSSTVNGGFGFGSLGLTGVTQNTGIHPMQLHTSSMFDEAGLARLALGDDRNAPSAATADPLGVPLPEGMDEDLTEDVAMGDVSQRAQQQHIHHQQHLQRSPSKRPEQDQQLQQGLGHHTSIQDQRKDVSLDPTKNFVSEPFSLDDLVDLSNDGDGLHATPPATPINTAHPRPLRRSSGSMLHQFPSPSLTPSPHPNANMSLHARSLSVPPSEFRNGTNGNAVQNTSTISALIDYNDDMLGHGHQGRTTIEFGLGLRYHHHHHQQGIEQRLGLEQGNGVRIQQQQLLRNVEEERVGRRGGGGIMVSTGSGPSRASTVTPSPHDNQGSDDGEEDGDGRPQTPTLASSRHLMTTLPSPTAITPSISTASSSTNSSSSVQSPTTDDGWRSAAFPSSSTSALNAGMQNNPSDLYSLPPFLDLHYFGAGSAAGMGNMHNGGIHPSLVGGNAGSSNGDELAYGNVDGSFGGAFGTTGNLHAQALDLAATNFWSGKAGLYSQYGSGQVHQASTTPTPGGWLTHGLPQQQPHPHHLVQQQQQQQHQQEMANSSIFKQNVNGIQGLGRSHSHHRGQSAQVSVNPQELMMGEHDGVAASRRKRASWDGRQV</sequence>
<evidence type="ECO:0000313" key="3">
    <source>
        <dbReference type="Proteomes" id="UP000298030"/>
    </source>
</evidence>
<feature type="compositionally biased region" description="Polar residues" evidence="1">
    <location>
        <begin position="326"/>
        <end position="344"/>
    </location>
</feature>
<feature type="compositionally biased region" description="Polar residues" evidence="1">
    <location>
        <begin position="197"/>
        <end position="208"/>
    </location>
</feature>
<feature type="region of interest" description="Disordered" evidence="1">
    <location>
        <begin position="311"/>
        <end position="419"/>
    </location>
</feature>
<proteinExistence type="predicted"/>
<dbReference type="Proteomes" id="UP000298030">
    <property type="component" value="Unassembled WGS sequence"/>
</dbReference>
<dbReference type="EMBL" id="QPFP01000082">
    <property type="protein sequence ID" value="TEB23074.1"/>
    <property type="molecule type" value="Genomic_DNA"/>
</dbReference>
<organism evidence="2 3">
    <name type="scientific">Coprinellus micaceus</name>
    <name type="common">Glistening ink-cap mushroom</name>
    <name type="synonym">Coprinus micaceus</name>
    <dbReference type="NCBI Taxonomy" id="71717"/>
    <lineage>
        <taxon>Eukaryota</taxon>
        <taxon>Fungi</taxon>
        <taxon>Dikarya</taxon>
        <taxon>Basidiomycota</taxon>
        <taxon>Agaricomycotina</taxon>
        <taxon>Agaricomycetes</taxon>
        <taxon>Agaricomycetidae</taxon>
        <taxon>Agaricales</taxon>
        <taxon>Agaricineae</taxon>
        <taxon>Psathyrellaceae</taxon>
        <taxon>Coprinellus</taxon>
    </lineage>
</organism>
<feature type="compositionally biased region" description="Polar residues" evidence="1">
    <location>
        <begin position="410"/>
        <end position="419"/>
    </location>
</feature>
<protein>
    <submittedName>
        <fullName evidence="2">Uncharacterized protein</fullName>
    </submittedName>
</protein>
<evidence type="ECO:0000313" key="2">
    <source>
        <dbReference type="EMBL" id="TEB23074.1"/>
    </source>
</evidence>
<evidence type="ECO:0000256" key="1">
    <source>
        <dbReference type="SAM" id="MobiDB-lite"/>
    </source>
</evidence>
<feature type="compositionally biased region" description="Low complexity" evidence="1">
    <location>
        <begin position="130"/>
        <end position="139"/>
    </location>
</feature>
<accession>A0A4Y7SN88</accession>
<feature type="compositionally biased region" description="Low complexity" evidence="1">
    <location>
        <begin position="371"/>
        <end position="401"/>
    </location>
</feature>
<feature type="region of interest" description="Disordered" evidence="1">
    <location>
        <begin position="72"/>
        <end position="91"/>
    </location>
</feature>
<dbReference type="AlphaFoldDB" id="A0A4Y7SN88"/>
<gene>
    <name evidence="2" type="ORF">FA13DRAFT_1798345</name>
</gene>
<keyword evidence="3" id="KW-1185">Reference proteome</keyword>
<comment type="caution">
    <text evidence="2">The sequence shown here is derived from an EMBL/GenBank/DDBJ whole genome shotgun (WGS) entry which is preliminary data.</text>
</comment>
<feature type="region of interest" description="Disordered" evidence="1">
    <location>
        <begin position="102"/>
        <end position="157"/>
    </location>
</feature>
<feature type="region of interest" description="Disordered" evidence="1">
    <location>
        <begin position="173"/>
        <end position="222"/>
    </location>
</feature>
<name>A0A4Y7SN88_COPMI</name>
<feature type="compositionally biased region" description="Polar residues" evidence="1">
    <location>
        <begin position="359"/>
        <end position="369"/>
    </location>
</feature>